<evidence type="ECO:0000256" key="4">
    <source>
        <dbReference type="ARBA" id="ARBA00023002"/>
    </source>
</evidence>
<sequence length="480" mass="51527">MANTSGALNALKQAIPNGVFAERGEDLYETLNGSYLSGFESDLKPSVILQPRTREDVAAFLRTISSYSDGVAFAIRGGGQQPVPGSANIQDGITLDLRLLTGIEIGDGVVKIGAGERWGSVYEKLGAEGLAVAGGRATTSGIGGLALEGGLSFFSSGQGFICDNVIDYEVVLASGEIVNANANTNADLWTALKGSGNNLGVVTRYGLRTFKQGKIWGGYSFYFAPNFPSQLEALVQVLHDPVESKKTHLMVSIGYSAMFGSDIMCLNEPYYLDAVENPPVLDVFSKMQPQMDALNTMRLQTVTEAAAEQAGGIQSQVRHVCAYMNFTVKADVATLQAAADIYTEGLGPVKSVDGLTSSFTLQPYPVSLLEKSEAAGGNSLGLKSSDGPLVSVLLLAYWKNKSDDDTVIDFMKESLEKMKHDAASREKLVPFVYMNYAWTHQDPISSYGSENKKKLQQASKKYDPEGLFQKACPGGFKLFL</sequence>
<dbReference type="PANTHER" id="PTHR42973">
    <property type="entry name" value="BINDING OXIDOREDUCTASE, PUTATIVE (AFU_ORTHOLOGUE AFUA_1G17690)-RELATED"/>
    <property type="match status" value="1"/>
</dbReference>
<accession>A0A423VXW7</accession>
<dbReference type="Gene3D" id="3.40.462.20">
    <property type="match status" value="1"/>
</dbReference>
<dbReference type="Pfam" id="PF01565">
    <property type="entry name" value="FAD_binding_4"/>
    <property type="match status" value="1"/>
</dbReference>
<dbReference type="InterPro" id="IPR016166">
    <property type="entry name" value="FAD-bd_PCMH"/>
</dbReference>
<dbReference type="EMBL" id="LJZO01000022">
    <property type="protein sequence ID" value="ROV95857.1"/>
    <property type="molecule type" value="Genomic_DNA"/>
</dbReference>
<dbReference type="Proteomes" id="UP000284375">
    <property type="component" value="Unassembled WGS sequence"/>
</dbReference>
<dbReference type="InterPro" id="IPR036318">
    <property type="entry name" value="FAD-bd_PCMH-like_sf"/>
</dbReference>
<keyword evidence="3" id="KW-0274">FAD</keyword>
<comment type="similarity">
    <text evidence="1">Belongs to the oxygen-dependent FAD-linked oxidoreductase family.</text>
</comment>
<proteinExistence type="inferred from homology"/>
<dbReference type="PROSITE" id="PS51387">
    <property type="entry name" value="FAD_PCMH"/>
    <property type="match status" value="1"/>
</dbReference>
<dbReference type="OrthoDB" id="2151789at2759"/>
<dbReference type="GO" id="GO:0016491">
    <property type="term" value="F:oxidoreductase activity"/>
    <property type="evidence" value="ECO:0007669"/>
    <property type="project" value="UniProtKB-KW"/>
</dbReference>
<dbReference type="STRING" id="252740.A0A423VXW7"/>
<protein>
    <recommendedName>
        <fullName evidence="5">FAD-binding PCMH-type domain-containing protein</fullName>
    </recommendedName>
</protein>
<name>A0A423VXW7_CYTCH</name>
<dbReference type="InterPro" id="IPR016167">
    <property type="entry name" value="FAD-bd_PCMH_sub1"/>
</dbReference>
<organism evidence="6 7">
    <name type="scientific">Cytospora chrysosperma</name>
    <name type="common">Cytospora canker fungus</name>
    <name type="synonym">Sphaeria chrysosperma</name>
    <dbReference type="NCBI Taxonomy" id="252740"/>
    <lineage>
        <taxon>Eukaryota</taxon>
        <taxon>Fungi</taxon>
        <taxon>Dikarya</taxon>
        <taxon>Ascomycota</taxon>
        <taxon>Pezizomycotina</taxon>
        <taxon>Sordariomycetes</taxon>
        <taxon>Sordariomycetidae</taxon>
        <taxon>Diaporthales</taxon>
        <taxon>Cytosporaceae</taxon>
        <taxon>Cytospora</taxon>
    </lineage>
</organism>
<feature type="domain" description="FAD-binding PCMH-type" evidence="5">
    <location>
        <begin position="41"/>
        <end position="212"/>
    </location>
</feature>
<evidence type="ECO:0000256" key="2">
    <source>
        <dbReference type="ARBA" id="ARBA00022630"/>
    </source>
</evidence>
<dbReference type="GO" id="GO:0071949">
    <property type="term" value="F:FAD binding"/>
    <property type="evidence" value="ECO:0007669"/>
    <property type="project" value="InterPro"/>
</dbReference>
<dbReference type="Gene3D" id="3.30.465.10">
    <property type="match status" value="1"/>
</dbReference>
<keyword evidence="4" id="KW-0560">Oxidoreductase</keyword>
<evidence type="ECO:0000259" key="5">
    <source>
        <dbReference type="PROSITE" id="PS51387"/>
    </source>
</evidence>
<evidence type="ECO:0000256" key="1">
    <source>
        <dbReference type="ARBA" id="ARBA00005466"/>
    </source>
</evidence>
<dbReference type="InterPro" id="IPR016169">
    <property type="entry name" value="FAD-bd_PCMH_sub2"/>
</dbReference>
<evidence type="ECO:0000313" key="7">
    <source>
        <dbReference type="Proteomes" id="UP000284375"/>
    </source>
</evidence>
<dbReference type="PANTHER" id="PTHR42973:SF22">
    <property type="entry name" value="FAD-BINDING PCMH-TYPE DOMAIN-CONTAINING PROTEIN-RELATED"/>
    <property type="match status" value="1"/>
</dbReference>
<dbReference type="Gene3D" id="3.30.43.10">
    <property type="entry name" value="Uridine Diphospho-n-acetylenolpyruvylglucosamine Reductase, domain 2"/>
    <property type="match status" value="1"/>
</dbReference>
<reference evidence="6 7" key="1">
    <citation type="submission" date="2015-09" db="EMBL/GenBank/DDBJ databases">
        <title>Host preference determinants of Valsa canker pathogens revealed by comparative genomics.</title>
        <authorList>
            <person name="Yin Z."/>
            <person name="Huang L."/>
        </authorList>
    </citation>
    <scope>NUCLEOTIDE SEQUENCE [LARGE SCALE GENOMIC DNA]</scope>
    <source>
        <strain evidence="6 7">YSFL</strain>
    </source>
</reference>
<dbReference type="AlphaFoldDB" id="A0A423VXW7"/>
<dbReference type="SUPFAM" id="SSF56176">
    <property type="entry name" value="FAD-binding/transporter-associated domain-like"/>
    <property type="match status" value="1"/>
</dbReference>
<comment type="caution">
    <text evidence="6">The sequence shown here is derived from an EMBL/GenBank/DDBJ whole genome shotgun (WGS) entry which is preliminary data.</text>
</comment>
<evidence type="ECO:0000313" key="6">
    <source>
        <dbReference type="EMBL" id="ROV95857.1"/>
    </source>
</evidence>
<keyword evidence="2" id="KW-0285">Flavoprotein</keyword>
<evidence type="ECO:0000256" key="3">
    <source>
        <dbReference type="ARBA" id="ARBA00022827"/>
    </source>
</evidence>
<keyword evidence="7" id="KW-1185">Reference proteome</keyword>
<gene>
    <name evidence="6" type="ORF">VSDG_05200</name>
</gene>
<dbReference type="InterPro" id="IPR006094">
    <property type="entry name" value="Oxid_FAD_bind_N"/>
</dbReference>
<dbReference type="InterPro" id="IPR050416">
    <property type="entry name" value="FAD-linked_Oxidoreductase"/>
</dbReference>